<evidence type="ECO:0000313" key="2">
    <source>
        <dbReference type="EMBL" id="ETW84596.1"/>
    </source>
</evidence>
<gene>
    <name evidence="2" type="ORF">HETIRDRAFT_450033</name>
</gene>
<accession>W4KHP0</accession>
<dbReference type="RefSeq" id="XP_009544245.1">
    <property type="nucleotide sequence ID" value="XM_009545950.1"/>
</dbReference>
<dbReference type="STRING" id="747525.W4KHP0"/>
<dbReference type="HOGENOM" id="CLU_960052_0_0_1"/>
<proteinExistence type="predicted"/>
<dbReference type="GeneID" id="20676002"/>
<evidence type="ECO:0000313" key="3">
    <source>
        <dbReference type="Proteomes" id="UP000030671"/>
    </source>
</evidence>
<dbReference type="KEGG" id="hir:HETIRDRAFT_450033"/>
<dbReference type="Pfam" id="PF17667">
    <property type="entry name" value="Pkinase_fungal"/>
    <property type="match status" value="1"/>
</dbReference>
<organism evidence="2 3">
    <name type="scientific">Heterobasidion irregulare (strain TC 32-1)</name>
    <dbReference type="NCBI Taxonomy" id="747525"/>
    <lineage>
        <taxon>Eukaryota</taxon>
        <taxon>Fungi</taxon>
        <taxon>Dikarya</taxon>
        <taxon>Basidiomycota</taxon>
        <taxon>Agaricomycotina</taxon>
        <taxon>Agaricomycetes</taxon>
        <taxon>Russulales</taxon>
        <taxon>Bondarzewiaceae</taxon>
        <taxon>Heterobasidion</taxon>
        <taxon>Heterobasidion annosum species complex</taxon>
    </lineage>
</organism>
<dbReference type="OrthoDB" id="3260094at2759"/>
<dbReference type="InParanoid" id="W4KHP0"/>
<protein>
    <recommendedName>
        <fullName evidence="1">Fungal-type protein kinase domain-containing protein</fullName>
    </recommendedName>
</protein>
<reference evidence="2 3" key="1">
    <citation type="journal article" date="2012" name="New Phytol.">
        <title>Insight into trade-off between wood decay and parasitism from the genome of a fungal forest pathogen.</title>
        <authorList>
            <person name="Olson A."/>
            <person name="Aerts A."/>
            <person name="Asiegbu F."/>
            <person name="Belbahri L."/>
            <person name="Bouzid O."/>
            <person name="Broberg A."/>
            <person name="Canback B."/>
            <person name="Coutinho P.M."/>
            <person name="Cullen D."/>
            <person name="Dalman K."/>
            <person name="Deflorio G."/>
            <person name="van Diepen L.T."/>
            <person name="Dunand C."/>
            <person name="Duplessis S."/>
            <person name="Durling M."/>
            <person name="Gonthier P."/>
            <person name="Grimwood J."/>
            <person name="Fossdal C.G."/>
            <person name="Hansson D."/>
            <person name="Henrissat B."/>
            <person name="Hietala A."/>
            <person name="Himmelstrand K."/>
            <person name="Hoffmeister D."/>
            <person name="Hogberg N."/>
            <person name="James T.Y."/>
            <person name="Karlsson M."/>
            <person name="Kohler A."/>
            <person name="Kues U."/>
            <person name="Lee Y.H."/>
            <person name="Lin Y.C."/>
            <person name="Lind M."/>
            <person name="Lindquist E."/>
            <person name="Lombard V."/>
            <person name="Lucas S."/>
            <person name="Lunden K."/>
            <person name="Morin E."/>
            <person name="Murat C."/>
            <person name="Park J."/>
            <person name="Raffaello T."/>
            <person name="Rouze P."/>
            <person name="Salamov A."/>
            <person name="Schmutz J."/>
            <person name="Solheim H."/>
            <person name="Stahlberg J."/>
            <person name="Velez H."/>
            <person name="de Vries R.P."/>
            <person name="Wiebenga A."/>
            <person name="Woodward S."/>
            <person name="Yakovlev I."/>
            <person name="Garbelotto M."/>
            <person name="Martin F."/>
            <person name="Grigoriev I.V."/>
            <person name="Stenlid J."/>
        </authorList>
    </citation>
    <scope>NUCLEOTIDE SEQUENCE [LARGE SCALE GENOMIC DNA]</scope>
    <source>
        <strain evidence="2 3">TC 32-1</strain>
    </source>
</reference>
<dbReference type="InterPro" id="IPR040976">
    <property type="entry name" value="Pkinase_fungal"/>
</dbReference>
<evidence type="ECO:0000259" key="1">
    <source>
        <dbReference type="Pfam" id="PF17667"/>
    </source>
</evidence>
<dbReference type="AlphaFoldDB" id="W4KHP0"/>
<name>W4KHP0_HETIT</name>
<dbReference type="Proteomes" id="UP000030671">
    <property type="component" value="Unassembled WGS sequence"/>
</dbReference>
<keyword evidence="3" id="KW-1185">Reference proteome</keyword>
<feature type="domain" description="Fungal-type protein kinase" evidence="1">
    <location>
        <begin position="115"/>
        <end position="280"/>
    </location>
</feature>
<sequence>MPKRRVTQAQLNQVNKAFRTSSKIVEGRWKYWPKISVETTGYESGPFQYLHDIFKDIVDECRKVIEGAPIVDFFINTGLSANLTRSVTGSRPDGYLLRVPLASKPVKDHPSSPASAERKDLREDIAVSIEYMENHDRHSRTCNEDKIIWSMHHVMRRDPCRRFTFSITIENTHMRVWHSNRSIITVAKDFDFFGDHDALIKVVTSFAFAKEAHMGWDPTLRRRTHGGQYVFDIDVHAPEGTVETFTADKIIYSFEANTRVFRAKASDGKTVVIKDVWRDQNGV</sequence>
<dbReference type="EMBL" id="KI925456">
    <property type="protein sequence ID" value="ETW84596.1"/>
    <property type="molecule type" value="Genomic_DNA"/>
</dbReference>